<dbReference type="GO" id="GO:0061685">
    <property type="term" value="F:diphthine methylesterase activity"/>
    <property type="evidence" value="ECO:0007669"/>
    <property type="project" value="UniProtKB-EC"/>
</dbReference>
<evidence type="ECO:0000256" key="7">
    <source>
        <dbReference type="ARBA" id="ARBA00047551"/>
    </source>
</evidence>
<evidence type="ECO:0000256" key="1">
    <source>
        <dbReference type="ARBA" id="ARBA00005156"/>
    </source>
</evidence>
<proteinExistence type="inferred from homology"/>
<sequence length="349" mass="37677">RLIDKFDTGLEADSAEFCPASVESQTPRFLACGCYRYDEPSRKRIGRLHLLEIKDEAASGATSAVMMYSRDSAFGGVLDLSWAGDATGDSPRLWTANADGSLAMYSVGLQDLTVTASVPPPAAAAGAPHGDGCSGHCIALSVNCFEDRVAASYSTGHCALLEHPEHQEASATSSSWLAHDLEAWVCQPSRWSSQAALSGGDDCQLKLWDRRSAGACSRSLRHDAGVTMIVEHPTVPYLFLSGSYDESVRVWDTRALGRPVHSLSVGGGVWRLKWSACCQRLLCAAMYNGFKVLAFSSATGLQLLEEFNSPHSSIAYGADWVGSFSESDRQLVATCSFYDHLLCLWSHSF</sequence>
<dbReference type="PANTHER" id="PTHR46042:SF1">
    <property type="entry name" value="DIPHTHINE METHYLTRANSFERASE"/>
    <property type="match status" value="1"/>
</dbReference>
<dbReference type="InterPro" id="IPR001680">
    <property type="entry name" value="WD40_rpt"/>
</dbReference>
<evidence type="ECO:0000256" key="3">
    <source>
        <dbReference type="ARBA" id="ARBA00022737"/>
    </source>
</evidence>
<dbReference type="AlphaFoldDB" id="A0A267GND9"/>
<comment type="pathway">
    <text evidence="1">Protein modification; peptidyl-diphthamide biosynthesis.</text>
</comment>
<evidence type="ECO:0000256" key="2">
    <source>
        <dbReference type="ARBA" id="ARBA00022574"/>
    </source>
</evidence>
<comment type="catalytic activity">
    <reaction evidence="7">
        <text>diphthine methyl ester-[translation elongation factor 2] + H2O = diphthine-[translation elongation factor 2] + methanol + H(+)</text>
        <dbReference type="Rhea" id="RHEA:42656"/>
        <dbReference type="Rhea" id="RHEA-COMP:10172"/>
        <dbReference type="Rhea" id="RHEA-COMP:10173"/>
        <dbReference type="ChEBI" id="CHEBI:15377"/>
        <dbReference type="ChEBI" id="CHEBI:15378"/>
        <dbReference type="ChEBI" id="CHEBI:17790"/>
        <dbReference type="ChEBI" id="CHEBI:79005"/>
        <dbReference type="ChEBI" id="CHEBI:82696"/>
        <dbReference type="EC" id="3.1.1.97"/>
    </reaction>
</comment>
<keyword evidence="4" id="KW-0378">Hydrolase</keyword>
<comment type="similarity">
    <text evidence="5">Belongs to the DPH7 family.</text>
</comment>
<dbReference type="InterPro" id="IPR015943">
    <property type="entry name" value="WD40/YVTN_repeat-like_dom_sf"/>
</dbReference>
<evidence type="ECO:0000256" key="6">
    <source>
        <dbReference type="ARBA" id="ARBA00039131"/>
    </source>
</evidence>
<evidence type="ECO:0000256" key="5">
    <source>
        <dbReference type="ARBA" id="ARBA00038092"/>
    </source>
</evidence>
<feature type="non-terminal residue" evidence="9">
    <location>
        <position position="1"/>
    </location>
</feature>
<evidence type="ECO:0000256" key="8">
    <source>
        <dbReference type="PROSITE-ProRule" id="PRU00221"/>
    </source>
</evidence>
<dbReference type="EMBL" id="NIVC01000226">
    <property type="protein sequence ID" value="PAA87540.1"/>
    <property type="molecule type" value="Genomic_DNA"/>
</dbReference>
<keyword evidence="3" id="KW-0677">Repeat</keyword>
<protein>
    <recommendedName>
        <fullName evidence="6">methylated diphthine methylhydrolase</fullName>
        <ecNumber evidence="6">3.1.1.97</ecNumber>
    </recommendedName>
</protein>
<evidence type="ECO:0000313" key="10">
    <source>
        <dbReference type="Proteomes" id="UP000215902"/>
    </source>
</evidence>
<dbReference type="OrthoDB" id="1930760at2759"/>
<dbReference type="Proteomes" id="UP000215902">
    <property type="component" value="Unassembled WGS sequence"/>
</dbReference>
<name>A0A267GND9_9PLAT</name>
<reference evidence="9 10" key="1">
    <citation type="submission" date="2017-06" db="EMBL/GenBank/DDBJ databases">
        <title>A platform for efficient transgenesis in Macrostomum lignano, a flatworm model organism for stem cell research.</title>
        <authorList>
            <person name="Berezikov E."/>
        </authorList>
    </citation>
    <scope>NUCLEOTIDE SEQUENCE [LARGE SCALE GENOMIC DNA]</scope>
    <source>
        <strain evidence="9">DV1</strain>
        <tissue evidence="9">Whole organism</tissue>
    </source>
</reference>
<comment type="caution">
    <text evidence="9">The sequence shown here is derived from an EMBL/GenBank/DDBJ whole genome shotgun (WGS) entry which is preliminary data.</text>
</comment>
<dbReference type="InterPro" id="IPR052415">
    <property type="entry name" value="Diphthine_MTase"/>
</dbReference>
<evidence type="ECO:0000256" key="4">
    <source>
        <dbReference type="ARBA" id="ARBA00022801"/>
    </source>
</evidence>
<organism evidence="9 10">
    <name type="scientific">Macrostomum lignano</name>
    <dbReference type="NCBI Taxonomy" id="282301"/>
    <lineage>
        <taxon>Eukaryota</taxon>
        <taxon>Metazoa</taxon>
        <taxon>Spiralia</taxon>
        <taxon>Lophotrochozoa</taxon>
        <taxon>Platyhelminthes</taxon>
        <taxon>Rhabditophora</taxon>
        <taxon>Macrostomorpha</taxon>
        <taxon>Macrostomida</taxon>
        <taxon>Macrostomidae</taxon>
        <taxon>Macrostomum</taxon>
    </lineage>
</organism>
<dbReference type="Gene3D" id="2.130.10.10">
    <property type="entry name" value="YVTN repeat-like/Quinoprotein amine dehydrogenase"/>
    <property type="match status" value="1"/>
</dbReference>
<dbReference type="PANTHER" id="PTHR46042">
    <property type="entry name" value="DIPHTHINE METHYLTRANSFERASE"/>
    <property type="match status" value="1"/>
</dbReference>
<dbReference type="GO" id="GO:0005737">
    <property type="term" value="C:cytoplasm"/>
    <property type="evidence" value="ECO:0007669"/>
    <property type="project" value="TreeGrafter"/>
</dbReference>
<dbReference type="SMART" id="SM00320">
    <property type="entry name" value="WD40"/>
    <property type="match status" value="4"/>
</dbReference>
<keyword evidence="2 8" id="KW-0853">WD repeat</keyword>
<dbReference type="STRING" id="282301.A0A267GND9"/>
<dbReference type="EC" id="3.1.1.97" evidence="6"/>
<dbReference type="GO" id="GO:0017183">
    <property type="term" value="P:protein histidyl modification to diphthamide"/>
    <property type="evidence" value="ECO:0007669"/>
    <property type="project" value="TreeGrafter"/>
</dbReference>
<feature type="repeat" description="WD" evidence="8">
    <location>
        <begin position="219"/>
        <end position="254"/>
    </location>
</feature>
<dbReference type="PROSITE" id="PS50082">
    <property type="entry name" value="WD_REPEATS_2"/>
    <property type="match status" value="1"/>
</dbReference>
<dbReference type="InterPro" id="IPR036322">
    <property type="entry name" value="WD40_repeat_dom_sf"/>
</dbReference>
<evidence type="ECO:0000313" key="9">
    <source>
        <dbReference type="EMBL" id="PAA87540.1"/>
    </source>
</evidence>
<dbReference type="SUPFAM" id="SSF50978">
    <property type="entry name" value="WD40 repeat-like"/>
    <property type="match status" value="1"/>
</dbReference>
<keyword evidence="10" id="KW-1185">Reference proteome</keyword>
<accession>A0A267GND9</accession>
<gene>
    <name evidence="9" type="ORF">BOX15_Mlig030377g5</name>
</gene>
<dbReference type="Pfam" id="PF00400">
    <property type="entry name" value="WD40"/>
    <property type="match status" value="1"/>
</dbReference>